<proteinExistence type="inferred from homology"/>
<evidence type="ECO:0008006" key="9">
    <source>
        <dbReference type="Google" id="ProtNLM"/>
    </source>
</evidence>
<dbReference type="Proteomes" id="UP001139887">
    <property type="component" value="Unassembled WGS sequence"/>
</dbReference>
<dbReference type="InterPro" id="IPR036396">
    <property type="entry name" value="Cyt_P450_sf"/>
</dbReference>
<keyword evidence="4 5" id="KW-0408">Iron</keyword>
<evidence type="ECO:0000256" key="1">
    <source>
        <dbReference type="ARBA" id="ARBA00001971"/>
    </source>
</evidence>
<keyword evidence="3 6" id="KW-0560">Oxidoreductase</keyword>
<evidence type="ECO:0000256" key="2">
    <source>
        <dbReference type="ARBA" id="ARBA00022723"/>
    </source>
</evidence>
<dbReference type="GO" id="GO:0004497">
    <property type="term" value="F:monooxygenase activity"/>
    <property type="evidence" value="ECO:0007669"/>
    <property type="project" value="UniProtKB-KW"/>
</dbReference>
<gene>
    <name evidence="7" type="ORF">IWW36_004548</name>
</gene>
<keyword evidence="5 6" id="KW-0349">Heme</keyword>
<dbReference type="GO" id="GO:0044550">
    <property type="term" value="P:secondary metabolite biosynthetic process"/>
    <property type="evidence" value="ECO:0007669"/>
    <property type="project" value="UniProtKB-ARBA"/>
</dbReference>
<dbReference type="AlphaFoldDB" id="A0A9W8I833"/>
<evidence type="ECO:0000256" key="3">
    <source>
        <dbReference type="ARBA" id="ARBA00023002"/>
    </source>
</evidence>
<dbReference type="PRINTS" id="PR00463">
    <property type="entry name" value="EP450I"/>
</dbReference>
<dbReference type="InterPro" id="IPR001128">
    <property type="entry name" value="Cyt_P450"/>
</dbReference>
<evidence type="ECO:0000256" key="4">
    <source>
        <dbReference type="ARBA" id="ARBA00023004"/>
    </source>
</evidence>
<keyword evidence="8" id="KW-1185">Reference proteome</keyword>
<keyword evidence="2 5" id="KW-0479">Metal-binding</keyword>
<keyword evidence="6" id="KW-0503">Monooxygenase</keyword>
<dbReference type="PRINTS" id="PR00385">
    <property type="entry name" value="P450"/>
</dbReference>
<name>A0A9W8I833_9FUNG</name>
<dbReference type="Pfam" id="PF00067">
    <property type="entry name" value="p450"/>
    <property type="match status" value="1"/>
</dbReference>
<dbReference type="InterPro" id="IPR017972">
    <property type="entry name" value="Cyt_P450_CS"/>
</dbReference>
<dbReference type="PROSITE" id="PS00086">
    <property type="entry name" value="CYTOCHROME_P450"/>
    <property type="match status" value="1"/>
</dbReference>
<evidence type="ECO:0000313" key="8">
    <source>
        <dbReference type="Proteomes" id="UP001139887"/>
    </source>
</evidence>
<accession>A0A9W8I833</accession>
<dbReference type="Gene3D" id="1.10.630.10">
    <property type="entry name" value="Cytochrome P450"/>
    <property type="match status" value="1"/>
</dbReference>
<organism evidence="7 8">
    <name type="scientific">Coemansia brasiliensis</name>
    <dbReference type="NCBI Taxonomy" id="2650707"/>
    <lineage>
        <taxon>Eukaryota</taxon>
        <taxon>Fungi</taxon>
        <taxon>Fungi incertae sedis</taxon>
        <taxon>Zoopagomycota</taxon>
        <taxon>Kickxellomycotina</taxon>
        <taxon>Kickxellomycetes</taxon>
        <taxon>Kickxellales</taxon>
        <taxon>Kickxellaceae</taxon>
        <taxon>Coemansia</taxon>
    </lineage>
</organism>
<evidence type="ECO:0000256" key="5">
    <source>
        <dbReference type="PIRSR" id="PIRSR602401-1"/>
    </source>
</evidence>
<dbReference type="PANTHER" id="PTHR24305:SF235">
    <property type="entry name" value="CYTOCHROME P450 MONOOXYGENASE APDB-RELATED"/>
    <property type="match status" value="1"/>
</dbReference>
<dbReference type="InterPro" id="IPR050121">
    <property type="entry name" value="Cytochrome_P450_monoxygenase"/>
</dbReference>
<dbReference type="EMBL" id="JANBUW010000647">
    <property type="protein sequence ID" value="KAJ2846006.1"/>
    <property type="molecule type" value="Genomic_DNA"/>
</dbReference>
<feature type="binding site" description="axial binding residue" evidence="5">
    <location>
        <position position="182"/>
    </location>
    <ligand>
        <name>heme</name>
        <dbReference type="ChEBI" id="CHEBI:30413"/>
    </ligand>
    <ligandPart>
        <name>Fe</name>
        <dbReference type="ChEBI" id="CHEBI:18248"/>
    </ligandPart>
</feature>
<feature type="non-terminal residue" evidence="7">
    <location>
        <position position="1"/>
    </location>
</feature>
<sequence length="260" mass="28969">VFSQAAIDHRRSNPTQVVDLLQMMLESQKSMSDPEMVSESILHLVAGVDTTSAGLTWTMLLLLHNPHILQRLTRDIREKFPSDHIITFEECRQQLPYLTAVINESLRVCSPAPSILPRIVPSDGLRIGGYFLPAGSLVCPAILPLHMNPSAFPSPTSFNPDRFMGSKNSEKPLAFSMGVRACLGRNLALMEMHVVFANLLRSYDLRLPHSLLYGKASVSKASLDNMQVCGTIPDIPRQTKMTMNPQYPDRDCLVYITHAQ</sequence>
<reference evidence="7" key="1">
    <citation type="submission" date="2022-07" db="EMBL/GenBank/DDBJ databases">
        <title>Phylogenomic reconstructions and comparative analyses of Kickxellomycotina fungi.</title>
        <authorList>
            <person name="Reynolds N.K."/>
            <person name="Stajich J.E."/>
            <person name="Barry K."/>
            <person name="Grigoriev I.V."/>
            <person name="Crous P."/>
            <person name="Smith M.E."/>
        </authorList>
    </citation>
    <scope>NUCLEOTIDE SEQUENCE</scope>
    <source>
        <strain evidence="7">NRRL 1566</strain>
    </source>
</reference>
<evidence type="ECO:0000256" key="6">
    <source>
        <dbReference type="RuleBase" id="RU000461"/>
    </source>
</evidence>
<comment type="caution">
    <text evidence="7">The sequence shown here is derived from an EMBL/GenBank/DDBJ whole genome shotgun (WGS) entry which is preliminary data.</text>
</comment>
<evidence type="ECO:0000313" key="7">
    <source>
        <dbReference type="EMBL" id="KAJ2846006.1"/>
    </source>
</evidence>
<dbReference type="GO" id="GO:0005506">
    <property type="term" value="F:iron ion binding"/>
    <property type="evidence" value="ECO:0007669"/>
    <property type="project" value="InterPro"/>
</dbReference>
<dbReference type="GO" id="GO:0020037">
    <property type="term" value="F:heme binding"/>
    <property type="evidence" value="ECO:0007669"/>
    <property type="project" value="InterPro"/>
</dbReference>
<comment type="similarity">
    <text evidence="6">Belongs to the cytochrome P450 family.</text>
</comment>
<dbReference type="GO" id="GO:0016705">
    <property type="term" value="F:oxidoreductase activity, acting on paired donors, with incorporation or reduction of molecular oxygen"/>
    <property type="evidence" value="ECO:0007669"/>
    <property type="project" value="InterPro"/>
</dbReference>
<dbReference type="SUPFAM" id="SSF48264">
    <property type="entry name" value="Cytochrome P450"/>
    <property type="match status" value="1"/>
</dbReference>
<comment type="cofactor">
    <cofactor evidence="1 5">
        <name>heme</name>
        <dbReference type="ChEBI" id="CHEBI:30413"/>
    </cofactor>
</comment>
<protein>
    <recommendedName>
        <fullName evidence="9">Cytochrome P450</fullName>
    </recommendedName>
</protein>
<dbReference type="OrthoDB" id="1470350at2759"/>
<dbReference type="InterPro" id="IPR002401">
    <property type="entry name" value="Cyt_P450_E_grp-I"/>
</dbReference>
<dbReference type="PANTHER" id="PTHR24305">
    <property type="entry name" value="CYTOCHROME P450"/>
    <property type="match status" value="1"/>
</dbReference>